<feature type="transmembrane region" description="Helical" evidence="8">
    <location>
        <begin position="137"/>
        <end position="157"/>
    </location>
</feature>
<feature type="transmembrane region" description="Helical" evidence="8">
    <location>
        <begin position="312"/>
        <end position="333"/>
    </location>
</feature>
<dbReference type="Pfam" id="PF00953">
    <property type="entry name" value="Glycos_transf_4"/>
    <property type="match status" value="1"/>
</dbReference>
<proteinExistence type="predicted"/>
<feature type="transmembrane region" description="Helical" evidence="8">
    <location>
        <begin position="188"/>
        <end position="211"/>
    </location>
</feature>
<evidence type="ECO:0000256" key="5">
    <source>
        <dbReference type="ARBA" id="ARBA00022989"/>
    </source>
</evidence>
<feature type="binding site" evidence="7">
    <location>
        <position position="156"/>
    </location>
    <ligand>
        <name>Mg(2+)</name>
        <dbReference type="ChEBI" id="CHEBI:18420"/>
    </ligand>
</feature>
<evidence type="ECO:0000313" key="9">
    <source>
        <dbReference type="EMBL" id="EWT02304.1"/>
    </source>
</evidence>
<keyword evidence="5 8" id="KW-1133">Transmembrane helix</keyword>
<feature type="transmembrane region" description="Helical" evidence="8">
    <location>
        <begin position="6"/>
        <end position="35"/>
    </location>
</feature>
<dbReference type="InterPro" id="IPR018480">
    <property type="entry name" value="PNAcMuramoyl-5peptid_Trfase_CS"/>
</dbReference>
<protein>
    <submittedName>
        <fullName evidence="9">UDP-N-acetylmuramyl pentapeptide phosphotransferase</fullName>
    </submittedName>
</protein>
<evidence type="ECO:0000256" key="1">
    <source>
        <dbReference type="ARBA" id="ARBA00004651"/>
    </source>
</evidence>
<feature type="transmembrane region" description="Helical" evidence="8">
    <location>
        <begin position="259"/>
        <end position="281"/>
    </location>
</feature>
<keyword evidence="7" id="KW-0479">Metal-binding</keyword>
<dbReference type="STRING" id="1386089.N865_06855"/>
<evidence type="ECO:0000256" key="6">
    <source>
        <dbReference type="ARBA" id="ARBA00023136"/>
    </source>
</evidence>
<organism evidence="9 10">
    <name type="scientific">Intrasporangium oryzae NRRL B-24470</name>
    <dbReference type="NCBI Taxonomy" id="1386089"/>
    <lineage>
        <taxon>Bacteria</taxon>
        <taxon>Bacillati</taxon>
        <taxon>Actinomycetota</taxon>
        <taxon>Actinomycetes</taxon>
        <taxon>Micrococcales</taxon>
        <taxon>Intrasporangiaceae</taxon>
        <taxon>Intrasporangium</taxon>
    </lineage>
</organism>
<dbReference type="EMBL" id="AWSA01000012">
    <property type="protein sequence ID" value="EWT02304.1"/>
    <property type="molecule type" value="Genomic_DNA"/>
</dbReference>
<evidence type="ECO:0000313" key="10">
    <source>
        <dbReference type="Proteomes" id="UP000019489"/>
    </source>
</evidence>
<evidence type="ECO:0000256" key="4">
    <source>
        <dbReference type="ARBA" id="ARBA00022692"/>
    </source>
</evidence>
<dbReference type="GO" id="GO:0071555">
    <property type="term" value="P:cell wall organization"/>
    <property type="evidence" value="ECO:0007669"/>
    <property type="project" value="TreeGrafter"/>
</dbReference>
<reference evidence="9 10" key="1">
    <citation type="submission" date="2013-08" db="EMBL/GenBank/DDBJ databases">
        <title>Intrasporangium oryzae NRRL B-24470.</title>
        <authorList>
            <person name="Liu H."/>
            <person name="Wang G."/>
        </authorList>
    </citation>
    <scope>NUCLEOTIDE SEQUENCE [LARGE SCALE GENOMIC DNA]</scope>
    <source>
        <strain evidence="9 10">NRRL B-24470</strain>
    </source>
</reference>
<feature type="transmembrane region" description="Helical" evidence="8">
    <location>
        <begin position="47"/>
        <end position="67"/>
    </location>
</feature>
<name>W9GEK1_9MICO</name>
<dbReference type="OrthoDB" id="9783652at2"/>
<dbReference type="GO" id="GO:0046872">
    <property type="term" value="F:metal ion binding"/>
    <property type="evidence" value="ECO:0007669"/>
    <property type="project" value="UniProtKB-KW"/>
</dbReference>
<keyword evidence="6 8" id="KW-0472">Membrane</keyword>
<feature type="transmembrane region" description="Helical" evidence="8">
    <location>
        <begin position="164"/>
        <end position="182"/>
    </location>
</feature>
<comment type="caution">
    <text evidence="9">The sequence shown here is derived from an EMBL/GenBank/DDBJ whole genome shotgun (WGS) entry which is preliminary data.</text>
</comment>
<dbReference type="PATRIC" id="fig|1386089.3.peg.1498"/>
<dbReference type="PANTHER" id="PTHR22926">
    <property type="entry name" value="PHOSPHO-N-ACETYLMURAMOYL-PENTAPEPTIDE-TRANSFERASE"/>
    <property type="match status" value="1"/>
</dbReference>
<feature type="transmembrane region" description="Helical" evidence="8">
    <location>
        <begin position="107"/>
        <end position="131"/>
    </location>
</feature>
<accession>W9GEK1</accession>
<feature type="transmembrane region" description="Helical" evidence="8">
    <location>
        <begin position="79"/>
        <end position="95"/>
    </location>
</feature>
<gene>
    <name evidence="9" type="ORF">N865_06855</name>
</gene>
<dbReference type="Proteomes" id="UP000019489">
    <property type="component" value="Unassembled WGS sequence"/>
</dbReference>
<keyword evidence="7" id="KW-0460">Magnesium</keyword>
<dbReference type="PANTHER" id="PTHR22926:SF3">
    <property type="entry name" value="UNDECAPRENYL-PHOSPHATE ALPHA-N-ACETYLGLUCOSAMINYL 1-PHOSPHATE TRANSFERASE"/>
    <property type="match status" value="1"/>
</dbReference>
<sequence>MHEYVLILIVAAGVTYLVTPFVRSLAVATGAFTAVRDRDVHTMPIPRLGGVGIYIGFVAAALVARSLPYLGTLFSTREILGVIAAGGIVCLLGAFDDIRELDWLTKLAGQILAAGLMAYTGVQLLSLPIFGVTVLPVPVLVLFTVFVVIATTNAVNFIDGLDGLAAGIVGIAALAFFIYSYIVSRSFVPANVFSTATFISAALVGCCAGFLPHNFHPARLFMGDAGALTLGLLLSAAMITLTGNVDPGAVTANQVTGAFLPILVPLAVLLLPLLDMVLAVLRRTLAGQRPWHPDAKHLHHRMLRIGHGHRRAVLILYMWAAIVALGSVSFVIWDGWAPLVAVVAAAVVGAVLTLGLPRWRPSERL</sequence>
<keyword evidence="4 8" id="KW-0812">Transmembrane</keyword>
<dbReference type="RefSeq" id="WP_034803537.1">
    <property type="nucleotide sequence ID" value="NZ_AWSA01000012.1"/>
</dbReference>
<dbReference type="GO" id="GO:0009103">
    <property type="term" value="P:lipopolysaccharide biosynthetic process"/>
    <property type="evidence" value="ECO:0007669"/>
    <property type="project" value="TreeGrafter"/>
</dbReference>
<keyword evidence="10" id="KW-1185">Reference proteome</keyword>
<feature type="binding site" evidence="7">
    <location>
        <position position="224"/>
    </location>
    <ligand>
        <name>Mg(2+)</name>
        <dbReference type="ChEBI" id="CHEBI:18420"/>
    </ligand>
</feature>
<dbReference type="CDD" id="cd06853">
    <property type="entry name" value="GT_WecA_like"/>
    <property type="match status" value="1"/>
</dbReference>
<keyword evidence="3 9" id="KW-0808">Transferase</keyword>
<comment type="cofactor">
    <cofactor evidence="7">
        <name>Mg(2+)</name>
        <dbReference type="ChEBI" id="CHEBI:18420"/>
    </cofactor>
</comment>
<dbReference type="GO" id="GO:0016780">
    <property type="term" value="F:phosphotransferase activity, for other substituted phosphate groups"/>
    <property type="evidence" value="ECO:0007669"/>
    <property type="project" value="InterPro"/>
</dbReference>
<feature type="transmembrane region" description="Helical" evidence="8">
    <location>
        <begin position="339"/>
        <end position="356"/>
    </location>
</feature>
<dbReference type="AlphaFoldDB" id="W9GEK1"/>
<keyword evidence="2" id="KW-1003">Cell membrane</keyword>
<feature type="transmembrane region" description="Helical" evidence="8">
    <location>
        <begin position="218"/>
        <end position="239"/>
    </location>
</feature>
<dbReference type="eggNOG" id="COG0472">
    <property type="taxonomic scope" value="Bacteria"/>
</dbReference>
<evidence type="ECO:0000256" key="2">
    <source>
        <dbReference type="ARBA" id="ARBA00022475"/>
    </source>
</evidence>
<dbReference type="PROSITE" id="PS01348">
    <property type="entry name" value="MRAY_2"/>
    <property type="match status" value="1"/>
</dbReference>
<evidence type="ECO:0000256" key="7">
    <source>
        <dbReference type="PIRSR" id="PIRSR600715-1"/>
    </source>
</evidence>
<evidence type="ECO:0000256" key="8">
    <source>
        <dbReference type="SAM" id="Phobius"/>
    </source>
</evidence>
<comment type="subcellular location">
    <subcellularLocation>
        <location evidence="1">Cell membrane</location>
        <topology evidence="1">Multi-pass membrane protein</topology>
    </subcellularLocation>
</comment>
<dbReference type="GO" id="GO:0044038">
    <property type="term" value="P:cell wall macromolecule biosynthetic process"/>
    <property type="evidence" value="ECO:0007669"/>
    <property type="project" value="TreeGrafter"/>
</dbReference>
<evidence type="ECO:0000256" key="3">
    <source>
        <dbReference type="ARBA" id="ARBA00022679"/>
    </source>
</evidence>
<dbReference type="InterPro" id="IPR000715">
    <property type="entry name" value="Glycosyl_transferase_4"/>
</dbReference>
<dbReference type="GO" id="GO:0005886">
    <property type="term" value="C:plasma membrane"/>
    <property type="evidence" value="ECO:0007669"/>
    <property type="project" value="UniProtKB-SubCell"/>
</dbReference>